<dbReference type="Proteomes" id="UP001439008">
    <property type="component" value="Unassembled WGS sequence"/>
</dbReference>
<gene>
    <name evidence="1" type="ORF">MHBO_000211</name>
</gene>
<organism evidence="1 2">
    <name type="scientific">Bonamia ostreae</name>
    <dbReference type="NCBI Taxonomy" id="126728"/>
    <lineage>
        <taxon>Eukaryota</taxon>
        <taxon>Sar</taxon>
        <taxon>Rhizaria</taxon>
        <taxon>Endomyxa</taxon>
        <taxon>Ascetosporea</taxon>
        <taxon>Haplosporida</taxon>
        <taxon>Bonamia</taxon>
    </lineage>
</organism>
<keyword evidence="2" id="KW-1185">Reference proteome</keyword>
<accession>A0ABV2AEU5</accession>
<protein>
    <submittedName>
        <fullName evidence="1">Uncharacterized protein</fullName>
    </submittedName>
</protein>
<sequence length="101" mass="12279">MLILSFEPKKSGRELNINNYKGQKLKKLDYCFRNDTVYELEGYLKILIDFCTQLSYQRNLEVLKVKIKNAMELTNHIYRNQMKIHFTYTLQFLQKNVYKLF</sequence>
<reference evidence="1 2" key="1">
    <citation type="journal article" date="2024" name="BMC Biol.">
        <title>Comparative genomics of Ascetosporea gives new insight into the evolutionary basis for animal parasitism in Rhizaria.</title>
        <authorList>
            <person name="Hiltunen Thoren M."/>
            <person name="Onut-Brannstrom I."/>
            <person name="Alfjorden A."/>
            <person name="Peckova H."/>
            <person name="Swords F."/>
            <person name="Hooper C."/>
            <person name="Holzer A.S."/>
            <person name="Bass D."/>
            <person name="Burki F."/>
        </authorList>
    </citation>
    <scope>NUCLEOTIDE SEQUENCE [LARGE SCALE GENOMIC DNA]</scope>
    <source>
        <strain evidence="1">20-A016</strain>
    </source>
</reference>
<evidence type="ECO:0000313" key="1">
    <source>
        <dbReference type="EMBL" id="MES1918207.1"/>
    </source>
</evidence>
<evidence type="ECO:0000313" key="2">
    <source>
        <dbReference type="Proteomes" id="UP001439008"/>
    </source>
</evidence>
<proteinExistence type="predicted"/>
<dbReference type="EMBL" id="JBDODL010000027">
    <property type="protein sequence ID" value="MES1918207.1"/>
    <property type="molecule type" value="Genomic_DNA"/>
</dbReference>
<name>A0ABV2AEU5_9EUKA</name>
<comment type="caution">
    <text evidence="1">The sequence shown here is derived from an EMBL/GenBank/DDBJ whole genome shotgun (WGS) entry which is preliminary data.</text>
</comment>